<dbReference type="GO" id="GO:0005934">
    <property type="term" value="C:cellular bud tip"/>
    <property type="evidence" value="ECO:0007669"/>
    <property type="project" value="EnsemblFungi"/>
</dbReference>
<feature type="compositionally biased region" description="Low complexity" evidence="2">
    <location>
        <begin position="387"/>
        <end position="406"/>
    </location>
</feature>
<dbReference type="GO" id="GO:0007118">
    <property type="term" value="P:budding cell apical bud growth"/>
    <property type="evidence" value="ECO:0007669"/>
    <property type="project" value="EnsemblFungi"/>
</dbReference>
<dbReference type="OrthoDB" id="3996692at2759"/>
<dbReference type="EMBL" id="LLZZ01000113">
    <property type="protein sequence ID" value="KTB05440.1"/>
    <property type="molecule type" value="Genomic_DNA"/>
</dbReference>
<dbReference type="PhylomeDB" id="A0A0W0CL58"/>
<evidence type="ECO:0000256" key="2">
    <source>
        <dbReference type="SAM" id="MobiDB-lite"/>
    </source>
</evidence>
<dbReference type="VEuPathDB" id="FungiDB:GWK60_I02145"/>
<reference evidence="3 4" key="1">
    <citation type="submission" date="2015-10" db="EMBL/GenBank/DDBJ databases">
        <title>Draft genomes sequences of Candida glabrata isolates 1A, 1B, 2A, 2B, 3A and 3B.</title>
        <authorList>
            <person name="Haavelsrud O.E."/>
            <person name="Gaustad P."/>
        </authorList>
    </citation>
    <scope>NUCLEOTIDE SEQUENCE [LARGE SCALE GENOMIC DNA]</scope>
    <source>
        <strain evidence="3">910700640</strain>
    </source>
</reference>
<dbReference type="VEuPathDB" id="FungiDB:B1J91_I06666g"/>
<keyword evidence="1" id="KW-0175">Coiled coil</keyword>
<feature type="region of interest" description="Disordered" evidence="2">
    <location>
        <begin position="385"/>
        <end position="406"/>
    </location>
</feature>
<feature type="coiled-coil region" evidence="1">
    <location>
        <begin position="316"/>
        <end position="364"/>
    </location>
</feature>
<name>A0A0W0CL58_CANGB</name>
<gene>
    <name evidence="3" type="ORF">AO440_002622</name>
</gene>
<dbReference type="GO" id="GO:0071474">
    <property type="term" value="P:cellular hyperosmotic response"/>
    <property type="evidence" value="ECO:0007669"/>
    <property type="project" value="EnsemblFungi"/>
</dbReference>
<dbReference type="GO" id="GO:0032880">
    <property type="term" value="P:regulation of protein localization"/>
    <property type="evidence" value="ECO:0007669"/>
    <property type="project" value="EnsemblFungi"/>
</dbReference>
<dbReference type="GO" id="GO:0032956">
    <property type="term" value="P:regulation of actin cytoskeleton organization"/>
    <property type="evidence" value="ECO:0007669"/>
    <property type="project" value="EnsemblFungi"/>
</dbReference>
<dbReference type="GO" id="GO:0000133">
    <property type="term" value="C:polarisome"/>
    <property type="evidence" value="ECO:0007669"/>
    <property type="project" value="EnsemblFungi"/>
</dbReference>
<dbReference type="GO" id="GO:0005935">
    <property type="term" value="C:cellular bud neck"/>
    <property type="evidence" value="ECO:0007669"/>
    <property type="project" value="EnsemblFungi"/>
</dbReference>
<accession>A0A0W0CL58</accession>
<dbReference type="GO" id="GO:0000131">
    <property type="term" value="C:incipient cellular bud site"/>
    <property type="evidence" value="ECO:0007669"/>
    <property type="project" value="EnsemblFungi"/>
</dbReference>
<organism evidence="3 4">
    <name type="scientific">Candida glabrata</name>
    <name type="common">Yeast</name>
    <name type="synonym">Torulopsis glabrata</name>
    <dbReference type="NCBI Taxonomy" id="5478"/>
    <lineage>
        <taxon>Eukaryota</taxon>
        <taxon>Fungi</taxon>
        <taxon>Dikarya</taxon>
        <taxon>Ascomycota</taxon>
        <taxon>Saccharomycotina</taxon>
        <taxon>Saccharomycetes</taxon>
        <taxon>Saccharomycetales</taxon>
        <taxon>Saccharomycetaceae</taxon>
        <taxon>Nakaseomyces</taxon>
    </lineage>
</organism>
<dbReference type="GO" id="GO:0043332">
    <property type="term" value="C:mating projection tip"/>
    <property type="evidence" value="ECO:0007669"/>
    <property type="project" value="EnsemblFungi"/>
</dbReference>
<feature type="coiled-coil region" evidence="1">
    <location>
        <begin position="415"/>
        <end position="447"/>
    </location>
</feature>
<protein>
    <submittedName>
        <fullName evidence="3">Protein PEA2</fullName>
    </submittedName>
</protein>
<evidence type="ECO:0000313" key="3">
    <source>
        <dbReference type="EMBL" id="KTB05440.1"/>
    </source>
</evidence>
<dbReference type="AlphaFoldDB" id="A0A0W0CL58"/>
<dbReference type="VEuPathDB" id="FungiDB:CAGL0I06666g"/>
<evidence type="ECO:0000313" key="4">
    <source>
        <dbReference type="Proteomes" id="UP000054886"/>
    </source>
</evidence>
<dbReference type="GO" id="GO:0071468">
    <property type="term" value="P:cellular response to acidic pH"/>
    <property type="evidence" value="ECO:0007669"/>
    <property type="project" value="EnsemblFungi"/>
</dbReference>
<proteinExistence type="predicted"/>
<dbReference type="GO" id="GO:0000753">
    <property type="term" value="P:cell morphogenesis involved in conjugation with cellular fusion"/>
    <property type="evidence" value="ECO:0007669"/>
    <property type="project" value="EnsemblFungi"/>
</dbReference>
<comment type="caution">
    <text evidence="3">The sequence shown here is derived from an EMBL/GenBank/DDBJ whole genome shotgun (WGS) entry which is preliminary data.</text>
</comment>
<sequence length="448" mass="51542">MYDMDLLRRANPVLFSPERYDEYPLGYDDLMQYLSTKDITSQSDPQHNRPYTYIDSLDFLLYSQDEDEIDIDLDKKLACEYALYYAQSKKRQNKHKRMSLLGSRKYLDDLLYGGANHSRDWYEAVITMLENLSITELDPDTVGKLERLVKTNKSGVNVSMLSHNMNGFQKPEFPRSRKQSGSGLDLMRDNNGSHSEVFSGHTLNESDDTMEEESQGIIQDLISYLISNSIKRGINVKPTNLNNPVEFLKGAIDEILDAKTDSLDNKPQDRSSNIDTLETSVTPVNFHEADTNELKTALNDLQLAHSFLTKQFETSRLEQSQTINRLTKTNRELQDKLLKYHAKISKLEEKLKVTEDAKTQLEDAAHKINMKENLLLSSPIMAPELFSPSTPTSGLNSSPSNNNSHSITVMRNEFKRMILETQDKYEKELAEEREKRLKLEKEFEELKD</sequence>
<dbReference type="GO" id="GO:0007121">
    <property type="term" value="P:bipolar cellular bud site selection"/>
    <property type="evidence" value="ECO:0007669"/>
    <property type="project" value="EnsemblFungi"/>
</dbReference>
<dbReference type="GO" id="GO:0031489">
    <property type="term" value="F:myosin V binding"/>
    <property type="evidence" value="ECO:0007669"/>
    <property type="project" value="EnsemblFungi"/>
</dbReference>
<dbReference type="GO" id="GO:0007124">
    <property type="term" value="P:pseudohyphal growth"/>
    <property type="evidence" value="ECO:0007669"/>
    <property type="project" value="EnsemblFungi"/>
</dbReference>
<dbReference type="VEuPathDB" id="FungiDB:GVI51_I06479"/>
<dbReference type="Proteomes" id="UP000054886">
    <property type="component" value="Unassembled WGS sequence"/>
</dbReference>
<dbReference type="VEuPathDB" id="FungiDB:GW608_I02145"/>
<dbReference type="OMA" id="IMRNEFK"/>
<evidence type="ECO:0000256" key="1">
    <source>
        <dbReference type="SAM" id="Coils"/>
    </source>
</evidence>